<feature type="transmembrane region" description="Helical" evidence="1">
    <location>
        <begin position="20"/>
        <end position="39"/>
    </location>
</feature>
<keyword evidence="1" id="KW-0472">Membrane</keyword>
<gene>
    <name evidence="2" type="ORF">GCM10007933_15260</name>
</gene>
<comment type="caution">
    <text evidence="2">The sequence shown here is derived from an EMBL/GenBank/DDBJ whole genome shotgun (WGS) entry which is preliminary data.</text>
</comment>
<proteinExistence type="predicted"/>
<dbReference type="Proteomes" id="UP001157167">
    <property type="component" value="Unassembled WGS sequence"/>
</dbReference>
<keyword evidence="3" id="KW-1185">Reference proteome</keyword>
<sequence length="93" mass="10476">MREALNEFLVVLAYSTKTQLAVIFGLAFFVGTMVAGDYFTSHLEIHGILAPLTDVVREKIAHRYDKAALASLAGFLLLAVKCYKKDRKRLLRF</sequence>
<name>A0ABQ6FC24_9RHOO</name>
<keyword evidence="1" id="KW-0812">Transmembrane</keyword>
<dbReference type="EMBL" id="BSPX01000018">
    <property type="protein sequence ID" value="GLT22070.1"/>
    <property type="molecule type" value="Genomic_DNA"/>
</dbReference>
<organism evidence="2 3">
    <name type="scientific">Zoogloea oryzae</name>
    <dbReference type="NCBI Taxonomy" id="310767"/>
    <lineage>
        <taxon>Bacteria</taxon>
        <taxon>Pseudomonadati</taxon>
        <taxon>Pseudomonadota</taxon>
        <taxon>Betaproteobacteria</taxon>
        <taxon>Rhodocyclales</taxon>
        <taxon>Zoogloeaceae</taxon>
        <taxon>Zoogloea</taxon>
    </lineage>
</organism>
<dbReference type="RefSeq" id="WP_284187441.1">
    <property type="nucleotide sequence ID" value="NZ_BSPX01000018.1"/>
</dbReference>
<accession>A0ABQ6FC24</accession>
<reference evidence="3" key="1">
    <citation type="journal article" date="2019" name="Int. J. Syst. Evol. Microbiol.">
        <title>The Global Catalogue of Microorganisms (GCM) 10K type strain sequencing project: providing services to taxonomists for standard genome sequencing and annotation.</title>
        <authorList>
            <consortium name="The Broad Institute Genomics Platform"/>
            <consortium name="The Broad Institute Genome Sequencing Center for Infectious Disease"/>
            <person name="Wu L."/>
            <person name="Ma J."/>
        </authorList>
    </citation>
    <scope>NUCLEOTIDE SEQUENCE [LARGE SCALE GENOMIC DNA]</scope>
    <source>
        <strain evidence="3">NBRC 102407</strain>
    </source>
</reference>
<keyword evidence="1" id="KW-1133">Transmembrane helix</keyword>
<evidence type="ECO:0000313" key="2">
    <source>
        <dbReference type="EMBL" id="GLT22070.1"/>
    </source>
</evidence>
<evidence type="ECO:0000313" key="3">
    <source>
        <dbReference type="Proteomes" id="UP001157167"/>
    </source>
</evidence>
<protein>
    <submittedName>
        <fullName evidence="2">Uncharacterized protein</fullName>
    </submittedName>
</protein>
<evidence type="ECO:0000256" key="1">
    <source>
        <dbReference type="SAM" id="Phobius"/>
    </source>
</evidence>
<feature type="transmembrane region" description="Helical" evidence="1">
    <location>
        <begin position="67"/>
        <end position="83"/>
    </location>
</feature>